<keyword evidence="12" id="KW-1133">Transmembrane helix</keyword>
<evidence type="ECO:0000256" key="14">
    <source>
        <dbReference type="ARBA" id="ARBA00023170"/>
    </source>
</evidence>
<feature type="compositionally biased region" description="Low complexity" evidence="19">
    <location>
        <begin position="37"/>
        <end position="76"/>
    </location>
</feature>
<evidence type="ECO:0000256" key="11">
    <source>
        <dbReference type="ARBA" id="ARBA00022840"/>
    </source>
</evidence>
<feature type="coiled-coil region" evidence="18">
    <location>
        <begin position="371"/>
        <end position="398"/>
    </location>
</feature>
<feature type="domain" description="Leucine-rich repeat-containing N-terminal plant-type" evidence="20">
    <location>
        <begin position="461"/>
        <end position="502"/>
    </location>
</feature>
<reference evidence="22 23" key="1">
    <citation type="submission" date="2018-10" db="EMBL/GenBank/DDBJ databases">
        <title>A high-quality apple genome assembly.</title>
        <authorList>
            <person name="Hu J."/>
        </authorList>
    </citation>
    <scope>NUCLEOTIDE SEQUENCE [LARGE SCALE GENOMIC DNA]</scope>
    <source>
        <strain evidence="23">cv. HFTH1</strain>
        <tissue evidence="22">Young leaf</tissue>
    </source>
</reference>
<sequence>MEMKREYGFNQGSPLLTPDAKHGLRKSDDQVVGFDISLSSDGSSPALSLKNSAESSSSSSLGSESDSPNSPVSNYSVPPPSADFNSQGWQQKIAKLETELSSLKEKLQVKESDLTMEKMRVFELQEQIVELENRASDRDNEIRKLMEDLEVTKERLKGSDEEIANLKHELDDRISKGADQMQGVESQLDSERKHVSELPERIVRCNADIFGCELEVMQLKSALHDAQEQFSLEKADLQADISSFAAKRIVLDTRLEELSLRNKRLEDEIRQCETDKMEMERLHAVYEMALQDDISRLKVEVADKNGHVEAVNEDLDMFKLKYDMLMAEKNELNGRAQTLMANVSSRDNQIQEMAGHLSRLQTEREGLIVGSESARRLVDELKTRVGELQQEVKRQSVVISDGAEEKREVIRQLCFSLEHYRSGYQELRQAFTGHRQRLILNVKEQQWHGKGVLAISHTNISTDQSALLSLKAHITSDPQNILTANWSSASNSNICNWVGVSCGAGHHRVTDLNLSHMGLAGVIPPHLGNLSFLVELGLENNSFHGPLPQELSRLRRLKEINFGNNSFMGTIPSWFGSFAKLQTIKLYGNGFSGFIPVAIFNLSALETIDLGRNQLSGSIPREIGNLTMVKGIYLDDNKFEELPNEMGSLVQLEELSVRSNALKASALVPVFNISSLTILNLFGNNMSGSLPDNICEHLSSIRIFDLRRNQLGGLIPSKLWQCKELREISLHSNNFRGSIPKSLGNLTYLTDIRLGENHLTGTIPDMIGDLPQLEFLGLHFNNLSGVIPSKLLNLSMIRIIELSFNQLSGSLPANIGLHAPNLEFLYVARTNVVAGLLPNLCNASKLRMLDMSENSFTGFLPSTLCSLKNLELLSLRSNNLTIDASTPQAASTLSCLFNLRNLTKLDLGDNPLNTTIPASRRNLSTSLLYVHLFGSNIRGNIPVEIGNLSSLILLNLGNNQLSGAIPTSIQRLQNLQALGLYDNELQGHIPYELCQLNNLAGLVLHGNRLSGSIPSCLGTLAVALRYLRLGSNLLTSKIPSSLWELKYILDLNLSSNSLVGPLSEDIGKLKDVVVMDLSNNHFSGNIPGSIEGLQKMINLSLANNYLEGPIPGSFKTLLSLEFLDLSKNNLSGVIPKSLEALLYLKHLNLSFNKLEGEIPTGGPFGNFSDDSFVSNGALCEFGIEGSVSTSGDVYSFGIVLMETFTKRKPTDEMFVGEMNLKQWIADSLFLNAAIDEVVDADILGTEEDGGFVSRRDCLSSVMRLALACTAALPKERINMKDAVVALNKIKAKYLKDSGGVNS</sequence>
<dbReference type="GO" id="GO:0005524">
    <property type="term" value="F:ATP binding"/>
    <property type="evidence" value="ECO:0007669"/>
    <property type="project" value="UniProtKB-KW"/>
</dbReference>
<evidence type="ECO:0000256" key="17">
    <source>
        <dbReference type="ARBA" id="ARBA00048679"/>
    </source>
</evidence>
<keyword evidence="23" id="KW-1185">Reference proteome</keyword>
<evidence type="ECO:0000256" key="19">
    <source>
        <dbReference type="SAM" id="MobiDB-lite"/>
    </source>
</evidence>
<keyword evidence="18" id="KW-0175">Coiled coil</keyword>
<keyword evidence="4" id="KW-0433">Leucine-rich repeat</keyword>
<feature type="domain" description="Disease resistance R13L4/SHOC-2-like LRR" evidence="21">
    <location>
        <begin position="595"/>
        <end position="781"/>
    </location>
</feature>
<evidence type="ECO:0000256" key="18">
    <source>
        <dbReference type="SAM" id="Coils"/>
    </source>
</evidence>
<evidence type="ECO:0000313" key="23">
    <source>
        <dbReference type="Proteomes" id="UP000290289"/>
    </source>
</evidence>
<dbReference type="SMART" id="SM00369">
    <property type="entry name" value="LRR_TYP"/>
    <property type="match status" value="12"/>
</dbReference>
<keyword evidence="7" id="KW-0732">Signal</keyword>
<dbReference type="EMBL" id="RDQH01000333">
    <property type="protein sequence ID" value="RXH94768.1"/>
    <property type="molecule type" value="Genomic_DNA"/>
</dbReference>
<dbReference type="Pfam" id="PF00560">
    <property type="entry name" value="LRR_1"/>
    <property type="match status" value="4"/>
</dbReference>
<dbReference type="InterPro" id="IPR032675">
    <property type="entry name" value="LRR_dom_sf"/>
</dbReference>
<dbReference type="Proteomes" id="UP000290289">
    <property type="component" value="Chromosome 7"/>
</dbReference>
<evidence type="ECO:0000256" key="9">
    <source>
        <dbReference type="ARBA" id="ARBA00022741"/>
    </source>
</evidence>
<dbReference type="InterPro" id="IPR003591">
    <property type="entry name" value="Leu-rich_rpt_typical-subtyp"/>
</dbReference>
<keyword evidence="14" id="KW-0675">Receptor</keyword>
<evidence type="ECO:0000256" key="15">
    <source>
        <dbReference type="ARBA" id="ARBA00023180"/>
    </source>
</evidence>
<evidence type="ECO:0000256" key="1">
    <source>
        <dbReference type="ARBA" id="ARBA00004479"/>
    </source>
</evidence>
<dbReference type="InterPro" id="IPR001611">
    <property type="entry name" value="Leu-rich_rpt"/>
</dbReference>
<dbReference type="InterPro" id="IPR055414">
    <property type="entry name" value="LRR_R13L4/SHOC2-like"/>
</dbReference>
<evidence type="ECO:0000256" key="7">
    <source>
        <dbReference type="ARBA" id="ARBA00022729"/>
    </source>
</evidence>
<dbReference type="FunFam" id="3.80.10.10:FF:000101">
    <property type="entry name" value="LRR receptor-like serine/threonine-protein kinase ERECTA"/>
    <property type="match status" value="1"/>
</dbReference>
<keyword evidence="15" id="KW-0325">Glycoprotein</keyword>
<dbReference type="STRING" id="3750.A0A498JGG0"/>
<comment type="caution">
    <text evidence="22">The sequence shown here is derived from an EMBL/GenBank/DDBJ whole genome shotgun (WGS) entry which is preliminary data.</text>
</comment>
<protein>
    <recommendedName>
        <fullName evidence="2">non-specific serine/threonine protein kinase</fullName>
        <ecNumber evidence="2">2.7.11.1</ecNumber>
    </recommendedName>
</protein>
<dbReference type="SUPFAM" id="SSF52058">
    <property type="entry name" value="L domain-like"/>
    <property type="match status" value="2"/>
</dbReference>
<keyword evidence="11" id="KW-0067">ATP-binding</keyword>
<evidence type="ECO:0000256" key="6">
    <source>
        <dbReference type="ARBA" id="ARBA00022692"/>
    </source>
</evidence>
<keyword evidence="5" id="KW-0808">Transferase</keyword>
<evidence type="ECO:0000256" key="13">
    <source>
        <dbReference type="ARBA" id="ARBA00023136"/>
    </source>
</evidence>
<dbReference type="PANTHER" id="PTHR48053:SF47">
    <property type="entry name" value="RECEPTOR KINASE-LIKE PROTEIN XA21"/>
    <property type="match status" value="1"/>
</dbReference>
<dbReference type="SUPFAM" id="SSF52075">
    <property type="entry name" value="Outer arm dynein light chain 1"/>
    <property type="match status" value="1"/>
</dbReference>
<evidence type="ECO:0000259" key="21">
    <source>
        <dbReference type="Pfam" id="PF23598"/>
    </source>
</evidence>
<evidence type="ECO:0000256" key="8">
    <source>
        <dbReference type="ARBA" id="ARBA00022737"/>
    </source>
</evidence>
<name>A0A498JGG0_MALDO</name>
<dbReference type="GO" id="GO:0016020">
    <property type="term" value="C:membrane"/>
    <property type="evidence" value="ECO:0007669"/>
    <property type="project" value="UniProtKB-SubCell"/>
</dbReference>
<dbReference type="Gene3D" id="3.80.10.10">
    <property type="entry name" value="Ribonuclease Inhibitor"/>
    <property type="match status" value="4"/>
</dbReference>
<keyword evidence="10" id="KW-0418">Kinase</keyword>
<dbReference type="GO" id="GO:0004674">
    <property type="term" value="F:protein serine/threonine kinase activity"/>
    <property type="evidence" value="ECO:0007669"/>
    <property type="project" value="UniProtKB-KW"/>
</dbReference>
<comment type="catalytic activity">
    <reaction evidence="17">
        <text>L-seryl-[protein] + ATP = O-phospho-L-seryl-[protein] + ADP + H(+)</text>
        <dbReference type="Rhea" id="RHEA:17989"/>
        <dbReference type="Rhea" id="RHEA-COMP:9863"/>
        <dbReference type="Rhea" id="RHEA-COMP:11604"/>
        <dbReference type="ChEBI" id="CHEBI:15378"/>
        <dbReference type="ChEBI" id="CHEBI:29999"/>
        <dbReference type="ChEBI" id="CHEBI:30616"/>
        <dbReference type="ChEBI" id="CHEBI:83421"/>
        <dbReference type="ChEBI" id="CHEBI:456216"/>
        <dbReference type="EC" id="2.7.11.1"/>
    </reaction>
</comment>
<keyword evidence="6" id="KW-0812">Transmembrane</keyword>
<evidence type="ECO:0000256" key="16">
    <source>
        <dbReference type="ARBA" id="ARBA00047899"/>
    </source>
</evidence>
<dbReference type="InterPro" id="IPR013210">
    <property type="entry name" value="LRR_N_plant-typ"/>
</dbReference>
<evidence type="ECO:0000256" key="3">
    <source>
        <dbReference type="ARBA" id="ARBA00022527"/>
    </source>
</evidence>
<organism evidence="22 23">
    <name type="scientific">Malus domestica</name>
    <name type="common">Apple</name>
    <name type="synonym">Pyrus malus</name>
    <dbReference type="NCBI Taxonomy" id="3750"/>
    <lineage>
        <taxon>Eukaryota</taxon>
        <taxon>Viridiplantae</taxon>
        <taxon>Streptophyta</taxon>
        <taxon>Embryophyta</taxon>
        <taxon>Tracheophyta</taxon>
        <taxon>Spermatophyta</taxon>
        <taxon>Magnoliopsida</taxon>
        <taxon>eudicotyledons</taxon>
        <taxon>Gunneridae</taxon>
        <taxon>Pentapetalae</taxon>
        <taxon>rosids</taxon>
        <taxon>fabids</taxon>
        <taxon>Rosales</taxon>
        <taxon>Rosaceae</taxon>
        <taxon>Amygdaloideae</taxon>
        <taxon>Maleae</taxon>
        <taxon>Malus</taxon>
    </lineage>
</organism>
<comment type="subcellular location">
    <subcellularLocation>
        <location evidence="1">Membrane</location>
        <topology evidence="1">Single-pass type I membrane protein</topology>
    </subcellularLocation>
</comment>
<keyword evidence="8" id="KW-0677">Repeat</keyword>
<evidence type="ECO:0000256" key="12">
    <source>
        <dbReference type="ARBA" id="ARBA00022989"/>
    </source>
</evidence>
<dbReference type="Pfam" id="PF23598">
    <property type="entry name" value="LRR_14"/>
    <property type="match status" value="1"/>
</dbReference>
<proteinExistence type="predicted"/>
<dbReference type="InterPro" id="IPR051716">
    <property type="entry name" value="Plant_RL_S/T_kinase"/>
</dbReference>
<dbReference type="Gene3D" id="1.10.510.10">
    <property type="entry name" value="Transferase(Phosphotransferase) domain 1"/>
    <property type="match status" value="1"/>
</dbReference>
<evidence type="ECO:0000313" key="22">
    <source>
        <dbReference type="EMBL" id="RXH94768.1"/>
    </source>
</evidence>
<keyword evidence="9" id="KW-0547">Nucleotide-binding</keyword>
<dbReference type="FunFam" id="3.80.10.10:FF:000095">
    <property type="entry name" value="LRR receptor-like serine/threonine-protein kinase GSO1"/>
    <property type="match status" value="2"/>
</dbReference>
<feature type="compositionally biased region" description="Basic and acidic residues" evidence="19">
    <location>
        <begin position="19"/>
        <end position="29"/>
    </location>
</feature>
<dbReference type="InterPro" id="IPR011009">
    <property type="entry name" value="Kinase-like_dom_sf"/>
</dbReference>
<feature type="coiled-coil region" evidence="18">
    <location>
        <begin position="248"/>
        <end position="282"/>
    </location>
</feature>
<evidence type="ECO:0000256" key="5">
    <source>
        <dbReference type="ARBA" id="ARBA00022679"/>
    </source>
</evidence>
<evidence type="ECO:0000259" key="20">
    <source>
        <dbReference type="Pfam" id="PF08263"/>
    </source>
</evidence>
<gene>
    <name evidence="22" type="ORF">DVH24_024452</name>
</gene>
<dbReference type="SUPFAM" id="SSF56112">
    <property type="entry name" value="Protein kinase-like (PK-like)"/>
    <property type="match status" value="1"/>
</dbReference>
<dbReference type="Gene3D" id="1.10.287.1490">
    <property type="match status" value="1"/>
</dbReference>
<evidence type="ECO:0000256" key="4">
    <source>
        <dbReference type="ARBA" id="ARBA00022614"/>
    </source>
</evidence>
<accession>A0A498JGG0</accession>
<keyword evidence="3" id="KW-0723">Serine/threonine-protein kinase</keyword>
<dbReference type="Pfam" id="PF08263">
    <property type="entry name" value="LRRNT_2"/>
    <property type="match status" value="1"/>
</dbReference>
<dbReference type="Pfam" id="PF13855">
    <property type="entry name" value="LRR_8"/>
    <property type="match status" value="1"/>
</dbReference>
<dbReference type="PANTHER" id="PTHR48053">
    <property type="entry name" value="LEUCINE RICH REPEAT FAMILY PROTEIN, EXPRESSED"/>
    <property type="match status" value="1"/>
</dbReference>
<dbReference type="EC" id="2.7.11.1" evidence="2"/>
<comment type="catalytic activity">
    <reaction evidence="16">
        <text>L-threonyl-[protein] + ATP = O-phospho-L-threonyl-[protein] + ADP + H(+)</text>
        <dbReference type="Rhea" id="RHEA:46608"/>
        <dbReference type="Rhea" id="RHEA-COMP:11060"/>
        <dbReference type="Rhea" id="RHEA-COMP:11605"/>
        <dbReference type="ChEBI" id="CHEBI:15378"/>
        <dbReference type="ChEBI" id="CHEBI:30013"/>
        <dbReference type="ChEBI" id="CHEBI:30616"/>
        <dbReference type="ChEBI" id="CHEBI:61977"/>
        <dbReference type="ChEBI" id="CHEBI:456216"/>
        <dbReference type="EC" id="2.7.11.1"/>
    </reaction>
</comment>
<evidence type="ECO:0000256" key="2">
    <source>
        <dbReference type="ARBA" id="ARBA00012513"/>
    </source>
</evidence>
<feature type="region of interest" description="Disordered" evidence="19">
    <location>
        <begin position="1"/>
        <end position="87"/>
    </location>
</feature>
<evidence type="ECO:0000256" key="10">
    <source>
        <dbReference type="ARBA" id="ARBA00022777"/>
    </source>
</evidence>
<keyword evidence="13" id="KW-0472">Membrane</keyword>